<evidence type="ECO:0000256" key="1">
    <source>
        <dbReference type="SAM" id="SignalP"/>
    </source>
</evidence>
<dbReference type="PROSITE" id="PS51257">
    <property type="entry name" value="PROKAR_LIPOPROTEIN"/>
    <property type="match status" value="1"/>
</dbReference>
<organism evidence="2 3">
    <name type="scientific">Intestinibacter bartlettii</name>
    <dbReference type="NCBI Taxonomy" id="261299"/>
    <lineage>
        <taxon>Bacteria</taxon>
        <taxon>Bacillati</taxon>
        <taxon>Bacillota</taxon>
        <taxon>Clostridia</taxon>
        <taxon>Peptostreptococcales</taxon>
        <taxon>Peptostreptococcaceae</taxon>
        <taxon>Intestinibacter</taxon>
    </lineage>
</organism>
<gene>
    <name evidence="2" type="ORF">KQI20_01590</name>
</gene>
<keyword evidence="3" id="KW-1185">Reference proteome</keyword>
<feature type="chain" id="PRO_5046937581" evidence="1">
    <location>
        <begin position="22"/>
        <end position="165"/>
    </location>
</feature>
<keyword evidence="2" id="KW-0449">Lipoprotein</keyword>
<sequence>MKKIISIFMATIMLLSLVGCSSNKTKEDPVLSEDLTKVVEKIYDTADLDEELRGYLKEYENTKINKSNEEYYLGESDIDFKEGICSAPMMNAIAYELILLRLDENADVEAVKKELKENANPRKWVCVEAEEVVVENVGNVVLFLMGSKEEATPIKDAFLNLANSK</sequence>
<evidence type="ECO:0000313" key="2">
    <source>
        <dbReference type="EMBL" id="MBU5335121.1"/>
    </source>
</evidence>
<accession>A0ABS6DTF4</accession>
<proteinExistence type="predicted"/>
<keyword evidence="1" id="KW-0732">Signal</keyword>
<dbReference type="EMBL" id="JAHLOQ010000002">
    <property type="protein sequence ID" value="MBU5335121.1"/>
    <property type="molecule type" value="Genomic_DNA"/>
</dbReference>
<protein>
    <submittedName>
        <fullName evidence="2">YgdI/YgdR family lipoprotein</fullName>
    </submittedName>
</protein>
<comment type="caution">
    <text evidence="2">The sequence shown here is derived from an EMBL/GenBank/DDBJ whole genome shotgun (WGS) entry which is preliminary data.</text>
</comment>
<name>A0ABS6DTF4_9FIRM</name>
<dbReference type="RefSeq" id="WP_216568281.1">
    <property type="nucleotide sequence ID" value="NZ_JAHLOQ010000002.1"/>
</dbReference>
<dbReference type="Proteomes" id="UP001196301">
    <property type="component" value="Unassembled WGS sequence"/>
</dbReference>
<reference evidence="2 3" key="1">
    <citation type="submission" date="2021-06" db="EMBL/GenBank/DDBJ databases">
        <authorList>
            <person name="Sun Q."/>
            <person name="Li D."/>
        </authorList>
    </citation>
    <scope>NUCLEOTIDE SEQUENCE [LARGE SCALE GENOMIC DNA]</scope>
    <source>
        <strain evidence="2 3">N19</strain>
    </source>
</reference>
<evidence type="ECO:0000313" key="3">
    <source>
        <dbReference type="Proteomes" id="UP001196301"/>
    </source>
</evidence>
<feature type="signal peptide" evidence="1">
    <location>
        <begin position="1"/>
        <end position="21"/>
    </location>
</feature>